<gene>
    <name evidence="2" type="ORF">AT727_08655</name>
    <name evidence="1" type="ORF">DPCES_3058</name>
</gene>
<organism evidence="1">
    <name type="scientific">Desulfitobacterium hafniense</name>
    <name type="common">Desulfitobacterium frappieri</name>
    <dbReference type="NCBI Taxonomy" id="49338"/>
    <lineage>
        <taxon>Bacteria</taxon>
        <taxon>Bacillati</taxon>
        <taxon>Bacillota</taxon>
        <taxon>Clostridia</taxon>
        <taxon>Eubacteriales</taxon>
        <taxon>Desulfitobacteriaceae</taxon>
        <taxon>Desulfitobacterium</taxon>
    </lineage>
</organism>
<name>A0A098B3I6_DESHA</name>
<protein>
    <submittedName>
        <fullName evidence="1">Uncharacterized protein</fullName>
    </submittedName>
</protein>
<dbReference type="Proteomes" id="UP000054623">
    <property type="component" value="Unassembled WGS sequence"/>
</dbReference>
<reference evidence="2 3" key="2">
    <citation type="submission" date="2015-12" db="EMBL/GenBank/DDBJ databases">
        <title>Draft Genome Sequence of Desulfitobacterium hafniense Strain DH, a Sulfate-reducing Bacterium Isolated from Paddy Soils.</title>
        <authorList>
            <person name="Bao P."/>
            <person name="Zhang X."/>
            <person name="Li G."/>
        </authorList>
    </citation>
    <scope>NUCLEOTIDE SEQUENCE [LARGE SCALE GENOMIC DNA]</scope>
    <source>
        <strain evidence="2 3">DH</strain>
    </source>
</reference>
<sequence length="75" mass="8632">MISRFIFHMGLWASKKRLQQEYGKEFYKGFVRMAGKKPRLTKSTQTKTSSMPMIIKFATGLLMSIPLRSIFINAG</sequence>
<dbReference type="PATRIC" id="fig|49338.4.peg.3295"/>
<reference evidence="1" key="1">
    <citation type="submission" date="2014-07" db="EMBL/GenBank/DDBJ databases">
        <authorList>
            <person name="Hornung V.Bastian."/>
        </authorList>
    </citation>
    <scope>NUCLEOTIDE SEQUENCE</scope>
    <source>
        <strain evidence="1">PCE-S</strain>
    </source>
</reference>
<accession>A0A098B3I6</accession>
<dbReference type="AlphaFoldDB" id="A0A098B3I6"/>
<dbReference type="EMBL" id="LOCK01000050">
    <property type="protein sequence ID" value="KTE89989.1"/>
    <property type="molecule type" value="Genomic_DNA"/>
</dbReference>
<dbReference type="EMBL" id="LK996017">
    <property type="protein sequence ID" value="CDX02945.1"/>
    <property type="molecule type" value="Genomic_DNA"/>
</dbReference>
<evidence type="ECO:0000313" key="2">
    <source>
        <dbReference type="EMBL" id="KTE89989.1"/>
    </source>
</evidence>
<evidence type="ECO:0000313" key="1">
    <source>
        <dbReference type="EMBL" id="CDX02945.1"/>
    </source>
</evidence>
<proteinExistence type="predicted"/>
<evidence type="ECO:0000313" key="3">
    <source>
        <dbReference type="Proteomes" id="UP000054623"/>
    </source>
</evidence>